<keyword evidence="2" id="KW-0333">Golgi apparatus</keyword>
<dbReference type="EMBL" id="FNDJ01000036">
    <property type="protein sequence ID" value="SDM09955.1"/>
    <property type="molecule type" value="Genomic_DNA"/>
</dbReference>
<evidence type="ECO:0000256" key="4">
    <source>
        <dbReference type="ARBA" id="ARBA00023136"/>
    </source>
</evidence>
<dbReference type="PANTHER" id="PTHR12704">
    <property type="entry name" value="TRANS-GOLGI PROTEIN GMX33"/>
    <property type="match status" value="1"/>
</dbReference>
<dbReference type="Proteomes" id="UP000199202">
    <property type="component" value="Unassembled WGS sequence"/>
</dbReference>
<keyword evidence="4" id="KW-0472">Membrane</keyword>
<accession>A0A1G9QI41</accession>
<protein>
    <submittedName>
        <fullName evidence="5">Golgi phosphoprotein 3 (GPP34)</fullName>
    </submittedName>
</protein>
<dbReference type="InterPro" id="IPR008628">
    <property type="entry name" value="GPP34-like"/>
</dbReference>
<dbReference type="GO" id="GO:0043001">
    <property type="term" value="P:Golgi to plasma membrane protein transport"/>
    <property type="evidence" value="ECO:0007669"/>
    <property type="project" value="TreeGrafter"/>
</dbReference>
<dbReference type="InterPro" id="IPR038261">
    <property type="entry name" value="GPP34-like_sf"/>
</dbReference>
<sequence length="218" mass="22849">MSVTIAEEFLLLAHSDQDGKQLIDSMHLDPAVAGALLADLAIAGRIELAGKKLRVADPSPLGHPELDATLARIVQEGGDRRPAWWVHKLQSGKLRNRLLTGLAEAGVLAERHRKVLGVFPSTRWPQVDPGVQADVRERVSAVLAGADPDARTAALIAITYAARFHRKAFPGADRKRIKEIAEGVWTSAAVAKAIAAIQAGVTGAAAAGMVAVGASGSS</sequence>
<dbReference type="GO" id="GO:0048194">
    <property type="term" value="P:Golgi vesicle budding"/>
    <property type="evidence" value="ECO:0007669"/>
    <property type="project" value="TreeGrafter"/>
</dbReference>
<gene>
    <name evidence="5" type="ORF">SAMN05421869_13618</name>
</gene>
<dbReference type="GO" id="GO:0005829">
    <property type="term" value="C:cytosol"/>
    <property type="evidence" value="ECO:0007669"/>
    <property type="project" value="TreeGrafter"/>
</dbReference>
<dbReference type="Gene3D" id="1.10.3630.10">
    <property type="entry name" value="yeast vps74-n-term truncation variant domain like"/>
    <property type="match status" value="1"/>
</dbReference>
<reference evidence="5 6" key="1">
    <citation type="submission" date="2016-10" db="EMBL/GenBank/DDBJ databases">
        <authorList>
            <person name="de Groot N.N."/>
        </authorList>
    </citation>
    <scope>NUCLEOTIDE SEQUENCE [LARGE SCALE GENOMIC DNA]</scope>
    <source>
        <strain evidence="5 6">CGMCC 4.6533</strain>
    </source>
</reference>
<evidence type="ECO:0000256" key="1">
    <source>
        <dbReference type="ARBA" id="ARBA00004255"/>
    </source>
</evidence>
<dbReference type="STRING" id="633440.SAMN05421869_13618"/>
<dbReference type="Pfam" id="PF05719">
    <property type="entry name" value="GPP34"/>
    <property type="match status" value="1"/>
</dbReference>
<dbReference type="PANTHER" id="PTHR12704:SF2">
    <property type="entry name" value="GOLGI PHOSPHOPROTEIN 3 HOMOLOG SAURON"/>
    <property type="match status" value="1"/>
</dbReference>
<comment type="subcellular location">
    <subcellularLocation>
        <location evidence="1">Golgi apparatus membrane</location>
        <topology evidence="1">Peripheral membrane protein</topology>
        <orientation evidence="1">Cytoplasmic side</orientation>
    </subcellularLocation>
</comment>
<organism evidence="5 6">
    <name type="scientific">Nonomuraea jiangxiensis</name>
    <dbReference type="NCBI Taxonomy" id="633440"/>
    <lineage>
        <taxon>Bacteria</taxon>
        <taxon>Bacillati</taxon>
        <taxon>Actinomycetota</taxon>
        <taxon>Actinomycetes</taxon>
        <taxon>Streptosporangiales</taxon>
        <taxon>Streptosporangiaceae</taxon>
        <taxon>Nonomuraea</taxon>
    </lineage>
</organism>
<evidence type="ECO:0000256" key="3">
    <source>
        <dbReference type="ARBA" id="ARBA00023121"/>
    </source>
</evidence>
<name>A0A1G9QI41_9ACTN</name>
<keyword evidence="3" id="KW-0446">Lipid-binding</keyword>
<dbReference type="OrthoDB" id="4962633at2"/>
<dbReference type="AlphaFoldDB" id="A0A1G9QI41"/>
<dbReference type="GO" id="GO:0070273">
    <property type="term" value="F:phosphatidylinositol-4-phosphate binding"/>
    <property type="evidence" value="ECO:0007669"/>
    <property type="project" value="InterPro"/>
</dbReference>
<proteinExistence type="predicted"/>
<dbReference type="GO" id="GO:0012505">
    <property type="term" value="C:endomembrane system"/>
    <property type="evidence" value="ECO:0007669"/>
    <property type="project" value="UniProtKB-ARBA"/>
</dbReference>
<keyword evidence="6" id="KW-1185">Reference proteome</keyword>
<dbReference type="GO" id="GO:0006890">
    <property type="term" value="P:retrograde vesicle-mediated transport, Golgi to endoplasmic reticulum"/>
    <property type="evidence" value="ECO:0007669"/>
    <property type="project" value="TreeGrafter"/>
</dbReference>
<evidence type="ECO:0000256" key="2">
    <source>
        <dbReference type="ARBA" id="ARBA00023034"/>
    </source>
</evidence>
<evidence type="ECO:0000313" key="5">
    <source>
        <dbReference type="EMBL" id="SDM09955.1"/>
    </source>
</evidence>
<dbReference type="RefSeq" id="WP_090946109.1">
    <property type="nucleotide sequence ID" value="NZ_FNDJ01000036.1"/>
</dbReference>
<dbReference type="GO" id="GO:0007030">
    <property type="term" value="P:Golgi organization"/>
    <property type="evidence" value="ECO:0007669"/>
    <property type="project" value="TreeGrafter"/>
</dbReference>
<evidence type="ECO:0000313" key="6">
    <source>
        <dbReference type="Proteomes" id="UP000199202"/>
    </source>
</evidence>